<accession>M3FMI3</accession>
<gene>
    <name evidence="1" type="ORF">SBD_4838</name>
</gene>
<protein>
    <submittedName>
        <fullName evidence="1">Uncharacterized protein</fullName>
    </submittedName>
</protein>
<sequence>MTSPRPPLAAQYGAAPTRGWCSWTLVNDPATVTLSDHAAGGTPGPGL</sequence>
<organism evidence="1 2">
    <name type="scientific">Streptomyces bottropensis ATCC 25435</name>
    <dbReference type="NCBI Taxonomy" id="1054862"/>
    <lineage>
        <taxon>Bacteria</taxon>
        <taxon>Bacillati</taxon>
        <taxon>Actinomycetota</taxon>
        <taxon>Actinomycetes</taxon>
        <taxon>Kitasatosporales</taxon>
        <taxon>Streptomycetaceae</taxon>
        <taxon>Streptomyces</taxon>
    </lineage>
</organism>
<evidence type="ECO:0000313" key="1">
    <source>
        <dbReference type="EMBL" id="EMF53294.1"/>
    </source>
</evidence>
<evidence type="ECO:0000313" key="2">
    <source>
        <dbReference type="Proteomes" id="UP000030760"/>
    </source>
</evidence>
<name>M3FMI3_9ACTN</name>
<dbReference type="AlphaFoldDB" id="M3FMI3"/>
<proteinExistence type="predicted"/>
<dbReference type="EMBL" id="KB405089">
    <property type="protein sequence ID" value="EMF53294.1"/>
    <property type="molecule type" value="Genomic_DNA"/>
</dbReference>
<dbReference type="Proteomes" id="UP000030760">
    <property type="component" value="Unassembled WGS sequence"/>
</dbReference>
<reference evidence="2" key="1">
    <citation type="journal article" date="2013" name="Genome Announc.">
        <title>Draft Genome Sequence of Streptomyces bottropensis ATCC 25435, a Bottromycin-Producing Actinomycete.</title>
        <authorList>
            <person name="Zhang H."/>
            <person name="Zhou W."/>
            <person name="Zhuang Y."/>
            <person name="Liang X."/>
            <person name="Liu T."/>
        </authorList>
    </citation>
    <scope>NUCLEOTIDE SEQUENCE [LARGE SCALE GENOMIC DNA]</scope>
    <source>
        <strain evidence="2">ATCC 25435</strain>
    </source>
</reference>